<gene>
    <name evidence="2" type="ORF">DCF19_13780</name>
</gene>
<dbReference type="PANTHER" id="PTHR34047:SF8">
    <property type="entry name" value="PROTEIN YKFC"/>
    <property type="match status" value="1"/>
</dbReference>
<feature type="domain" description="Reverse transcriptase" evidence="1">
    <location>
        <begin position="1"/>
        <end position="314"/>
    </location>
</feature>
<protein>
    <recommendedName>
        <fullName evidence="1">Reverse transcriptase domain-containing protein</fullName>
    </recommendedName>
</protein>
<reference evidence="2 3" key="2">
    <citation type="submission" date="2018-06" db="EMBL/GenBank/DDBJ databases">
        <title>Metagenomic assembly of (sub)arctic Cyanobacteria and their associated microbiome from non-axenic cultures.</title>
        <authorList>
            <person name="Baurain D."/>
        </authorList>
    </citation>
    <scope>NUCLEOTIDE SEQUENCE [LARGE SCALE GENOMIC DNA]</scope>
    <source>
        <strain evidence="2">ULC066bin1</strain>
    </source>
</reference>
<dbReference type="AlphaFoldDB" id="A0A2W4XY60"/>
<dbReference type="Pfam" id="PF00078">
    <property type="entry name" value="RVT_1"/>
    <property type="match status" value="1"/>
</dbReference>
<evidence type="ECO:0000313" key="2">
    <source>
        <dbReference type="EMBL" id="PZO39645.1"/>
    </source>
</evidence>
<evidence type="ECO:0000259" key="1">
    <source>
        <dbReference type="PROSITE" id="PS50878"/>
    </source>
</evidence>
<dbReference type="InterPro" id="IPR000477">
    <property type="entry name" value="RT_dom"/>
</dbReference>
<reference evidence="2 3" key="1">
    <citation type="submission" date="2018-04" db="EMBL/GenBank/DDBJ databases">
        <authorList>
            <person name="Go L.Y."/>
            <person name="Mitchell J.A."/>
        </authorList>
    </citation>
    <scope>NUCLEOTIDE SEQUENCE [LARGE SCALE GENOMIC DNA]</scope>
    <source>
        <strain evidence="2">ULC066bin1</strain>
    </source>
</reference>
<dbReference type="PROSITE" id="PS50878">
    <property type="entry name" value="RT_POL"/>
    <property type="match status" value="1"/>
</dbReference>
<comment type="caution">
    <text evidence="2">The sequence shown here is derived from an EMBL/GenBank/DDBJ whole genome shotgun (WGS) entry which is preliminary data.</text>
</comment>
<accession>A0A2W4XY60</accession>
<dbReference type="CDD" id="cd01646">
    <property type="entry name" value="RT_Bac_retron_I"/>
    <property type="match status" value="1"/>
</dbReference>
<dbReference type="Proteomes" id="UP000249467">
    <property type="component" value="Unassembled WGS sequence"/>
</dbReference>
<proteinExistence type="predicted"/>
<dbReference type="PANTHER" id="PTHR34047">
    <property type="entry name" value="NUCLEAR INTRON MATURASE 1, MITOCHONDRIAL-RELATED"/>
    <property type="match status" value="1"/>
</dbReference>
<dbReference type="EMBL" id="QBML01000017">
    <property type="protein sequence ID" value="PZO39645.1"/>
    <property type="molecule type" value="Genomic_DNA"/>
</dbReference>
<evidence type="ECO:0000313" key="3">
    <source>
        <dbReference type="Proteomes" id="UP000249467"/>
    </source>
</evidence>
<name>A0A2W4XY60_9CYAN</name>
<dbReference type="InterPro" id="IPR051083">
    <property type="entry name" value="GrpII_Intron_Splice-Mob/Def"/>
</dbReference>
<sequence>MSRSPKEHFQRTKELAESLSTSAIYDWLVTKGYFPEAYVLPPCFAVTKYPVFGKVYFPYTKTKFKPEISEFQQVHFPKTELTDRTFGIIDPKIHSDIAFTISDNWSQVIDCLFNKDNQVCSYSFPIPLNHKMVGEIGELRSGRMIYEFIEMAENDVAAIAFRYKYLIKTDIKNFYPSIYTHSIPWALHDKAIIRQPNKRNDYDFIGNRLDKLFQNANDGCTNGIPIGPVVSDLISEMVLSGVDRELSKSINQDVVVVRFKDDYRILAKSESSGRSVVKALQSALKSYRLELNDGKTASYRLPSGLFRNWVSEYHSANPHPKSTYDFKRFKEVYLSVIEIDKKNSGCGVIDRFLADIITKQGKIRIKKLDNRSLIKTISLLLMLADLRTKSFPKILAIIEAIIKSPFGSKHIDLIFEHLEEFLVELKSEEMNNRYLITWIIYFIRANSLESKLKDSSYQFADPIVCATYNDEFTAFSEHEDFEIFSSVKTIAKKITMLEHLDVFKPQ</sequence>
<organism evidence="2 3">
    <name type="scientific">Pseudanabaena frigida</name>
    <dbReference type="NCBI Taxonomy" id="945775"/>
    <lineage>
        <taxon>Bacteria</taxon>
        <taxon>Bacillati</taxon>
        <taxon>Cyanobacteriota</taxon>
        <taxon>Cyanophyceae</taxon>
        <taxon>Pseudanabaenales</taxon>
        <taxon>Pseudanabaenaceae</taxon>
        <taxon>Pseudanabaena</taxon>
    </lineage>
</organism>